<dbReference type="Proteomes" id="UP000677668">
    <property type="component" value="Chromosome 1"/>
</dbReference>
<comment type="cofactor">
    <cofactor evidence="1">
        <name>Mg(2+)</name>
        <dbReference type="ChEBI" id="CHEBI:18420"/>
    </cofactor>
</comment>
<feature type="region of interest" description="Disordered" evidence="6">
    <location>
        <begin position="330"/>
        <end position="384"/>
    </location>
</feature>
<evidence type="ECO:0000256" key="5">
    <source>
        <dbReference type="ARBA" id="ARBA00022842"/>
    </source>
</evidence>
<dbReference type="Pfam" id="PF01938">
    <property type="entry name" value="TRAM"/>
    <property type="match status" value="1"/>
</dbReference>
<reference evidence="9 10" key="1">
    <citation type="submission" date="2021-03" db="EMBL/GenBank/DDBJ databases">
        <title>Genomic and phenotypic characterization of Chloracidobacterium isolates provides evidence for multiple species.</title>
        <authorList>
            <person name="Saini M.K."/>
            <person name="Costas A.M.G."/>
            <person name="Tank M."/>
            <person name="Bryant D.A."/>
        </authorList>
    </citation>
    <scope>NUCLEOTIDE SEQUENCE [LARGE SCALE GENOMIC DNA]</scope>
    <source>
        <strain evidence="9 10">N</strain>
    </source>
</reference>
<accession>A0ABX8B154</accession>
<dbReference type="InterPro" id="IPR002792">
    <property type="entry name" value="TRAM_dom"/>
</dbReference>
<dbReference type="InterPro" id="IPR002716">
    <property type="entry name" value="PIN_dom"/>
</dbReference>
<feature type="transmembrane region" description="Helical" evidence="7">
    <location>
        <begin position="57"/>
        <end position="79"/>
    </location>
</feature>
<keyword evidence="7" id="KW-0812">Transmembrane</keyword>
<keyword evidence="4" id="KW-0378">Hydrolase</keyword>
<feature type="transmembrane region" description="Helical" evidence="7">
    <location>
        <begin position="91"/>
        <end position="107"/>
    </location>
</feature>
<dbReference type="SUPFAM" id="SSF88723">
    <property type="entry name" value="PIN domain-like"/>
    <property type="match status" value="1"/>
</dbReference>
<dbReference type="PANTHER" id="PTHR11603:SF147">
    <property type="entry name" value="MEMBRANE PROTEIN"/>
    <property type="match status" value="1"/>
</dbReference>
<sequence length="384" mass="41549">MNRDRFLTQLAIVLLSLGTALWMKPLGSTLWSAVLGAGLGSAVVTLEHYLRSRPITTLIGGTLGLFTGLAAAVLVGLVLSLQPGIPDAPKTYLVLTALLALGYLGMVRGSASDRWWELFGTAAKSPGSADNRPLNLVLDTSVIIDGRIADIAETGFLSERLIIPQFVLRELQHVADSPEATKRNRGRRGLDILQRLQKNKKLDTIITDMDFPNIREVDLKLIELAKQLGAKIVTNDFNLNKVAQLRGVLVLNINELANALRPVVLPGETMQVFILKEGKEYNQGVAYLDDGTMVVVDNARRQIGRAVDISVTSVLQTTAGKMIFGKLIEETTPRLASDRPPGERPERPRPLSAPTSTPPADTPAAGTPVTPTPPEMPEVKLSQP</sequence>
<dbReference type="InterPro" id="IPR029060">
    <property type="entry name" value="PIN-like_dom_sf"/>
</dbReference>
<organism evidence="9 10">
    <name type="scientific">Chloracidobacterium sp. N</name>
    <dbReference type="NCBI Taxonomy" id="2821540"/>
    <lineage>
        <taxon>Bacteria</taxon>
        <taxon>Pseudomonadati</taxon>
        <taxon>Acidobacteriota</taxon>
        <taxon>Terriglobia</taxon>
        <taxon>Terriglobales</taxon>
        <taxon>Acidobacteriaceae</taxon>
        <taxon>Chloracidobacterium</taxon>
        <taxon>Chloracidobacterium aggregatum</taxon>
    </lineage>
</organism>
<protein>
    <submittedName>
        <fullName evidence="9">TRAM domain-containing protein</fullName>
    </submittedName>
</protein>
<keyword evidence="7" id="KW-1133">Transmembrane helix</keyword>
<name>A0ABX8B154_9BACT</name>
<dbReference type="SMART" id="SM00670">
    <property type="entry name" value="PINc"/>
    <property type="match status" value="1"/>
</dbReference>
<evidence type="ECO:0000259" key="8">
    <source>
        <dbReference type="PROSITE" id="PS50926"/>
    </source>
</evidence>
<evidence type="ECO:0000256" key="6">
    <source>
        <dbReference type="SAM" id="MobiDB-lite"/>
    </source>
</evidence>
<evidence type="ECO:0000256" key="7">
    <source>
        <dbReference type="SAM" id="Phobius"/>
    </source>
</evidence>
<gene>
    <name evidence="9" type="ORF">J8C05_07425</name>
</gene>
<dbReference type="EMBL" id="CP072642">
    <property type="protein sequence ID" value="QUV93209.1"/>
    <property type="molecule type" value="Genomic_DNA"/>
</dbReference>
<dbReference type="PROSITE" id="PS50926">
    <property type="entry name" value="TRAM"/>
    <property type="match status" value="1"/>
</dbReference>
<feature type="domain" description="TRAM" evidence="8">
    <location>
        <begin position="263"/>
        <end position="329"/>
    </location>
</feature>
<evidence type="ECO:0000313" key="10">
    <source>
        <dbReference type="Proteomes" id="UP000677668"/>
    </source>
</evidence>
<dbReference type="CDD" id="cd09877">
    <property type="entry name" value="PIN_YacL-like"/>
    <property type="match status" value="1"/>
</dbReference>
<evidence type="ECO:0000256" key="4">
    <source>
        <dbReference type="ARBA" id="ARBA00022801"/>
    </source>
</evidence>
<feature type="compositionally biased region" description="Basic and acidic residues" evidence="6">
    <location>
        <begin position="330"/>
        <end position="349"/>
    </location>
</feature>
<dbReference type="Gene3D" id="3.40.50.1010">
    <property type="entry name" value="5'-nuclease"/>
    <property type="match status" value="1"/>
</dbReference>
<dbReference type="PANTHER" id="PTHR11603">
    <property type="entry name" value="AAA FAMILY ATPASE"/>
    <property type="match status" value="1"/>
</dbReference>
<keyword evidence="5" id="KW-0460">Magnesium</keyword>
<evidence type="ECO:0000256" key="2">
    <source>
        <dbReference type="ARBA" id="ARBA00022679"/>
    </source>
</evidence>
<evidence type="ECO:0000313" key="9">
    <source>
        <dbReference type="EMBL" id="QUV93209.1"/>
    </source>
</evidence>
<keyword evidence="10" id="KW-1185">Reference proteome</keyword>
<keyword evidence="3" id="KW-0540">Nuclease</keyword>
<keyword evidence="7" id="KW-0472">Membrane</keyword>
<keyword evidence="2" id="KW-0808">Transferase</keyword>
<evidence type="ECO:0000256" key="3">
    <source>
        <dbReference type="ARBA" id="ARBA00022722"/>
    </source>
</evidence>
<dbReference type="Pfam" id="PF01850">
    <property type="entry name" value="PIN"/>
    <property type="match status" value="1"/>
</dbReference>
<dbReference type="InterPro" id="IPR052041">
    <property type="entry name" value="Nucleic_acid_metab_PIN/TRAM"/>
</dbReference>
<evidence type="ECO:0000256" key="1">
    <source>
        <dbReference type="ARBA" id="ARBA00001946"/>
    </source>
</evidence>
<proteinExistence type="predicted"/>
<dbReference type="RefSeq" id="WP_211421607.1">
    <property type="nucleotide sequence ID" value="NZ_CP072642.1"/>
</dbReference>